<dbReference type="AlphaFoldDB" id="A0A9P7EIB2"/>
<protein>
    <submittedName>
        <fullName evidence="4">Concanavalin A-like lectin/glucanase domain-containing protein</fullName>
    </submittedName>
</protein>
<feature type="transmembrane region" description="Helical" evidence="2">
    <location>
        <begin position="363"/>
        <end position="383"/>
    </location>
</feature>
<dbReference type="PANTHER" id="PTHR10963:SF24">
    <property type="entry name" value="GLYCOSIDASE C21B10.07-RELATED"/>
    <property type="match status" value="1"/>
</dbReference>
<evidence type="ECO:0000313" key="4">
    <source>
        <dbReference type="EMBL" id="KAG1822691.1"/>
    </source>
</evidence>
<proteinExistence type="predicted"/>
<dbReference type="InterPro" id="IPR013320">
    <property type="entry name" value="ConA-like_dom_sf"/>
</dbReference>
<dbReference type="Proteomes" id="UP000807769">
    <property type="component" value="Unassembled WGS sequence"/>
</dbReference>
<keyword evidence="3" id="KW-0732">Signal</keyword>
<evidence type="ECO:0000256" key="3">
    <source>
        <dbReference type="SAM" id="SignalP"/>
    </source>
</evidence>
<dbReference type="GeneID" id="64628724"/>
<dbReference type="Gene3D" id="2.60.120.200">
    <property type="match status" value="1"/>
</dbReference>
<dbReference type="Pfam" id="PF26113">
    <property type="entry name" value="GH16_XgeA"/>
    <property type="match status" value="1"/>
</dbReference>
<gene>
    <name evidence="4" type="ORF">BJ212DRAFT_1329903</name>
</gene>
<keyword evidence="2" id="KW-1133">Transmembrane helix</keyword>
<feature type="region of interest" description="Disordered" evidence="1">
    <location>
        <begin position="326"/>
        <end position="353"/>
    </location>
</feature>
<reference evidence="4" key="1">
    <citation type="journal article" date="2020" name="New Phytol.">
        <title>Comparative genomics reveals dynamic genome evolution in host specialist ectomycorrhizal fungi.</title>
        <authorList>
            <person name="Lofgren L.A."/>
            <person name="Nguyen N.H."/>
            <person name="Vilgalys R."/>
            <person name="Ruytinx J."/>
            <person name="Liao H.L."/>
            <person name="Branco S."/>
            <person name="Kuo A."/>
            <person name="LaButti K."/>
            <person name="Lipzen A."/>
            <person name="Andreopoulos W."/>
            <person name="Pangilinan J."/>
            <person name="Riley R."/>
            <person name="Hundley H."/>
            <person name="Na H."/>
            <person name="Barry K."/>
            <person name="Grigoriev I.V."/>
            <person name="Stajich J.E."/>
            <person name="Kennedy P.G."/>
        </authorList>
    </citation>
    <scope>NUCLEOTIDE SEQUENCE</scope>
    <source>
        <strain evidence="4">MN1</strain>
    </source>
</reference>
<evidence type="ECO:0000256" key="1">
    <source>
        <dbReference type="SAM" id="MobiDB-lite"/>
    </source>
</evidence>
<comment type="caution">
    <text evidence="4">The sequence shown here is derived from an EMBL/GenBank/DDBJ whole genome shotgun (WGS) entry which is preliminary data.</text>
</comment>
<sequence length="384" mass="41076">MVSAHPIMSTALACLAFSVAPVTATTYSMAKEYYGSSFFDAWTFYNYYDNLTNGDVTYVSAQNATTYQLAYVDTTTNHAIIKVDNTSTVVYNNKRNSVRITSSDSFDVGSMWVADMYHVPYGCSVWPAWWSQAALWPQGGEIDTFEGINTNTQNQMSLHTETGCTAVSQNQTSTLVASTNCSYAANEDQGCIVTDPSTNSYGAGFASSGGGAFVTEMASTGINIWFFPRSEIPSSLSNNESTIDTSTFGIPVANWPSTGCDIAQYFQAQNLIFDITLCGDWADGVTWNSTCSGICYNNWVMGNGTDYNDAYFEVSYVRVFSTEGSNTVVSPSGSSTAAASGSSSTSGSSKSSSSSVGLPHGDFWMTATVLVVVGLVSSAFFTFA</sequence>
<dbReference type="PANTHER" id="PTHR10963">
    <property type="entry name" value="GLYCOSYL HYDROLASE-RELATED"/>
    <property type="match status" value="1"/>
</dbReference>
<dbReference type="InterPro" id="IPR050546">
    <property type="entry name" value="Glycosyl_Hydrlase_16"/>
</dbReference>
<dbReference type="OrthoDB" id="192832at2759"/>
<feature type="chain" id="PRO_5040276479" evidence="3">
    <location>
        <begin position="25"/>
        <end position="384"/>
    </location>
</feature>
<feature type="compositionally biased region" description="Low complexity" evidence="1">
    <location>
        <begin position="327"/>
        <end position="353"/>
    </location>
</feature>
<keyword evidence="2" id="KW-0812">Transmembrane</keyword>
<dbReference type="EMBL" id="JABBWG010000005">
    <property type="protein sequence ID" value="KAG1822691.1"/>
    <property type="molecule type" value="Genomic_DNA"/>
</dbReference>
<keyword evidence="5" id="KW-1185">Reference proteome</keyword>
<accession>A0A9P7EIB2</accession>
<organism evidence="4 5">
    <name type="scientific">Suillus subaureus</name>
    <dbReference type="NCBI Taxonomy" id="48587"/>
    <lineage>
        <taxon>Eukaryota</taxon>
        <taxon>Fungi</taxon>
        <taxon>Dikarya</taxon>
        <taxon>Basidiomycota</taxon>
        <taxon>Agaricomycotina</taxon>
        <taxon>Agaricomycetes</taxon>
        <taxon>Agaricomycetidae</taxon>
        <taxon>Boletales</taxon>
        <taxon>Suillineae</taxon>
        <taxon>Suillaceae</taxon>
        <taxon>Suillus</taxon>
    </lineage>
</organism>
<dbReference type="SUPFAM" id="SSF49899">
    <property type="entry name" value="Concanavalin A-like lectins/glucanases"/>
    <property type="match status" value="1"/>
</dbReference>
<evidence type="ECO:0000313" key="5">
    <source>
        <dbReference type="Proteomes" id="UP000807769"/>
    </source>
</evidence>
<name>A0A9P7EIB2_9AGAM</name>
<dbReference type="FunFam" id="2.60.120.200:FF:000179">
    <property type="entry name" value="Unplaced genomic scaffold supercont1.19, whole genome shotgun sequence"/>
    <property type="match status" value="1"/>
</dbReference>
<dbReference type="RefSeq" id="XP_041197097.1">
    <property type="nucleotide sequence ID" value="XM_041334707.1"/>
</dbReference>
<feature type="signal peptide" evidence="3">
    <location>
        <begin position="1"/>
        <end position="24"/>
    </location>
</feature>
<evidence type="ECO:0000256" key="2">
    <source>
        <dbReference type="SAM" id="Phobius"/>
    </source>
</evidence>
<dbReference type="GO" id="GO:0009251">
    <property type="term" value="P:glucan catabolic process"/>
    <property type="evidence" value="ECO:0007669"/>
    <property type="project" value="TreeGrafter"/>
</dbReference>
<dbReference type="CDD" id="cd02181">
    <property type="entry name" value="GH16_fungal_Lam16A_glucanase"/>
    <property type="match status" value="1"/>
</dbReference>
<keyword evidence="2" id="KW-0472">Membrane</keyword>